<sequence>MGTISTKDTRRISFDNTFAIIPVITVHKSIEDNTFAEIENIVDETENESILKNQTIETHGYNENDYWTRRLDHLKKEHNSINKIIESEYEKTIENTNQIFEPLKVTHDRIHKMKPCFEWRAKVQN</sequence>
<dbReference type="RefSeq" id="XP_052759017.1">
    <property type="nucleotide sequence ID" value="XM_052903057.1"/>
</dbReference>
<evidence type="ECO:0000313" key="1">
    <source>
        <dbReference type="Proteomes" id="UP001652740"/>
    </source>
</evidence>
<name>A0ABM3N605_GALME</name>
<dbReference type="GeneID" id="113518302"/>
<gene>
    <name evidence="2" type="primary">LOC113518302</name>
</gene>
<evidence type="ECO:0000313" key="2">
    <source>
        <dbReference type="RefSeq" id="XP_052759017.1"/>
    </source>
</evidence>
<organism evidence="1 2">
    <name type="scientific">Galleria mellonella</name>
    <name type="common">Greater wax moth</name>
    <dbReference type="NCBI Taxonomy" id="7137"/>
    <lineage>
        <taxon>Eukaryota</taxon>
        <taxon>Metazoa</taxon>
        <taxon>Ecdysozoa</taxon>
        <taxon>Arthropoda</taxon>
        <taxon>Hexapoda</taxon>
        <taxon>Insecta</taxon>
        <taxon>Pterygota</taxon>
        <taxon>Neoptera</taxon>
        <taxon>Endopterygota</taxon>
        <taxon>Lepidoptera</taxon>
        <taxon>Glossata</taxon>
        <taxon>Ditrysia</taxon>
        <taxon>Pyraloidea</taxon>
        <taxon>Pyralidae</taxon>
        <taxon>Galleriinae</taxon>
        <taxon>Galleria</taxon>
    </lineage>
</organism>
<accession>A0ABM3N605</accession>
<proteinExistence type="predicted"/>
<dbReference type="Proteomes" id="UP001652740">
    <property type="component" value="Unplaced"/>
</dbReference>
<keyword evidence="1" id="KW-1185">Reference proteome</keyword>
<protein>
    <submittedName>
        <fullName evidence="2">Uncharacterized protein LOC113518302</fullName>
    </submittedName>
</protein>
<reference evidence="2" key="1">
    <citation type="submission" date="2025-08" db="UniProtKB">
        <authorList>
            <consortium name="RefSeq"/>
        </authorList>
    </citation>
    <scope>IDENTIFICATION</scope>
    <source>
        <tissue evidence="2">Whole larvae</tissue>
    </source>
</reference>